<accession>A0A8E2DHZ8</accession>
<feature type="region of interest" description="Disordered" evidence="2">
    <location>
        <begin position="58"/>
        <end position="455"/>
    </location>
</feature>
<dbReference type="SUPFAM" id="SSF55753">
    <property type="entry name" value="Actin depolymerizing proteins"/>
    <property type="match status" value="1"/>
</dbReference>
<dbReference type="Pfam" id="PF25480">
    <property type="entry name" value="DUF7904"/>
    <property type="match status" value="1"/>
</dbReference>
<dbReference type="GO" id="GO:0005737">
    <property type="term" value="C:cytoplasm"/>
    <property type="evidence" value="ECO:0007669"/>
    <property type="project" value="TreeGrafter"/>
</dbReference>
<organism evidence="4 5">
    <name type="scientific">Obba rivulosa</name>
    <dbReference type="NCBI Taxonomy" id="1052685"/>
    <lineage>
        <taxon>Eukaryota</taxon>
        <taxon>Fungi</taxon>
        <taxon>Dikarya</taxon>
        <taxon>Basidiomycota</taxon>
        <taxon>Agaricomycotina</taxon>
        <taxon>Agaricomycetes</taxon>
        <taxon>Polyporales</taxon>
        <taxon>Gelatoporiaceae</taxon>
        <taxon>Obba</taxon>
    </lineage>
</organism>
<feature type="compositionally biased region" description="Pro residues" evidence="2">
    <location>
        <begin position="681"/>
        <end position="693"/>
    </location>
</feature>
<evidence type="ECO:0000259" key="3">
    <source>
        <dbReference type="Pfam" id="PF25480"/>
    </source>
</evidence>
<protein>
    <recommendedName>
        <fullName evidence="3">DUF7904 domain-containing protein</fullName>
    </recommendedName>
</protein>
<dbReference type="GO" id="GO:0015629">
    <property type="term" value="C:actin cytoskeleton"/>
    <property type="evidence" value="ECO:0007669"/>
    <property type="project" value="TreeGrafter"/>
</dbReference>
<reference evidence="4 5" key="1">
    <citation type="submission" date="2016-07" db="EMBL/GenBank/DDBJ databases">
        <title>Draft genome of the white-rot fungus Obba rivulosa 3A-2.</title>
        <authorList>
            <consortium name="DOE Joint Genome Institute"/>
            <person name="Miettinen O."/>
            <person name="Riley R."/>
            <person name="Acob R."/>
            <person name="Barry K."/>
            <person name="Cullen D."/>
            <person name="De Vries R."/>
            <person name="Hainaut M."/>
            <person name="Hatakka A."/>
            <person name="Henrissat B."/>
            <person name="Hilden K."/>
            <person name="Kuo R."/>
            <person name="Labutti K."/>
            <person name="Lipzen A."/>
            <person name="Makela M.R."/>
            <person name="Sandor L."/>
            <person name="Spatafora J.W."/>
            <person name="Grigoriev I.V."/>
            <person name="Hibbett D.S."/>
        </authorList>
    </citation>
    <scope>NUCLEOTIDE SEQUENCE [LARGE SCALE GENOMIC DNA]</scope>
    <source>
        <strain evidence="4 5">3A-2</strain>
    </source>
</reference>
<dbReference type="PANTHER" id="PTHR11977:SF51">
    <property type="entry name" value="PROTEIN FLIGHTLESS-1 HOMOLOG"/>
    <property type="match status" value="1"/>
</dbReference>
<evidence type="ECO:0000313" key="4">
    <source>
        <dbReference type="EMBL" id="OCH86349.1"/>
    </source>
</evidence>
<keyword evidence="5" id="KW-1185">Reference proteome</keyword>
<dbReference type="EMBL" id="KV722532">
    <property type="protein sequence ID" value="OCH86349.1"/>
    <property type="molecule type" value="Genomic_DNA"/>
</dbReference>
<name>A0A8E2DHZ8_9APHY</name>
<feature type="region of interest" description="Disordered" evidence="2">
    <location>
        <begin position="1"/>
        <end position="25"/>
    </location>
</feature>
<dbReference type="SMART" id="SM00262">
    <property type="entry name" value="GEL"/>
    <property type="match status" value="1"/>
</dbReference>
<keyword evidence="1" id="KW-0677">Repeat</keyword>
<feature type="compositionally biased region" description="Basic and acidic residues" evidence="2">
    <location>
        <begin position="94"/>
        <end position="116"/>
    </location>
</feature>
<evidence type="ECO:0000256" key="1">
    <source>
        <dbReference type="ARBA" id="ARBA00022737"/>
    </source>
</evidence>
<dbReference type="GO" id="GO:0008154">
    <property type="term" value="P:actin polymerization or depolymerization"/>
    <property type="evidence" value="ECO:0007669"/>
    <property type="project" value="TreeGrafter"/>
</dbReference>
<feature type="domain" description="DUF7904" evidence="3">
    <location>
        <begin position="957"/>
        <end position="1047"/>
    </location>
</feature>
<dbReference type="OrthoDB" id="6375767at2759"/>
<dbReference type="InterPro" id="IPR029006">
    <property type="entry name" value="ADF-H/Gelsolin-like_dom_sf"/>
</dbReference>
<dbReference type="GO" id="GO:0051014">
    <property type="term" value="P:actin filament severing"/>
    <property type="evidence" value="ECO:0007669"/>
    <property type="project" value="TreeGrafter"/>
</dbReference>
<dbReference type="GO" id="GO:0005546">
    <property type="term" value="F:phosphatidylinositol-4,5-bisphosphate binding"/>
    <property type="evidence" value="ECO:0007669"/>
    <property type="project" value="TreeGrafter"/>
</dbReference>
<evidence type="ECO:0000256" key="2">
    <source>
        <dbReference type="SAM" id="MobiDB-lite"/>
    </source>
</evidence>
<evidence type="ECO:0000313" key="5">
    <source>
        <dbReference type="Proteomes" id="UP000250043"/>
    </source>
</evidence>
<feature type="compositionally biased region" description="Polar residues" evidence="2">
    <location>
        <begin position="407"/>
        <end position="416"/>
    </location>
</feature>
<feature type="compositionally biased region" description="Polar residues" evidence="2">
    <location>
        <begin position="278"/>
        <end position="294"/>
    </location>
</feature>
<feature type="compositionally biased region" description="Polar residues" evidence="2">
    <location>
        <begin position="769"/>
        <end position="790"/>
    </location>
</feature>
<dbReference type="GO" id="GO:0051016">
    <property type="term" value="P:barbed-end actin filament capping"/>
    <property type="evidence" value="ECO:0007669"/>
    <property type="project" value="TreeGrafter"/>
</dbReference>
<dbReference type="InterPro" id="IPR007122">
    <property type="entry name" value="Villin/Gelsolin"/>
</dbReference>
<dbReference type="GO" id="GO:0051015">
    <property type="term" value="F:actin filament binding"/>
    <property type="evidence" value="ECO:0007669"/>
    <property type="project" value="InterPro"/>
</dbReference>
<gene>
    <name evidence="4" type="ORF">OBBRIDRAFT_761466</name>
</gene>
<feature type="region of interest" description="Disordered" evidence="2">
    <location>
        <begin position="879"/>
        <end position="908"/>
    </location>
</feature>
<feature type="region of interest" description="Disordered" evidence="2">
    <location>
        <begin position="665"/>
        <end position="833"/>
    </location>
</feature>
<proteinExistence type="predicted"/>
<feature type="compositionally biased region" description="Polar residues" evidence="2">
    <location>
        <begin position="701"/>
        <end position="711"/>
    </location>
</feature>
<feature type="compositionally biased region" description="Polar residues" evidence="2">
    <location>
        <begin position="65"/>
        <end position="75"/>
    </location>
</feature>
<dbReference type="Gene3D" id="3.40.20.10">
    <property type="entry name" value="Severin"/>
    <property type="match status" value="1"/>
</dbReference>
<feature type="compositionally biased region" description="Basic and acidic residues" evidence="2">
    <location>
        <begin position="159"/>
        <end position="170"/>
    </location>
</feature>
<dbReference type="Proteomes" id="UP000250043">
    <property type="component" value="Unassembled WGS sequence"/>
</dbReference>
<feature type="compositionally biased region" description="Basic and acidic residues" evidence="2">
    <location>
        <begin position="124"/>
        <end position="133"/>
    </location>
</feature>
<dbReference type="PANTHER" id="PTHR11977">
    <property type="entry name" value="VILLIN"/>
    <property type="match status" value="1"/>
</dbReference>
<dbReference type="InterPro" id="IPR057226">
    <property type="entry name" value="DUF7904"/>
</dbReference>
<feature type="compositionally biased region" description="Polar residues" evidence="2">
    <location>
        <begin position="238"/>
        <end position="256"/>
    </location>
</feature>
<feature type="region of interest" description="Disordered" evidence="2">
    <location>
        <begin position="462"/>
        <end position="481"/>
    </location>
</feature>
<feature type="compositionally biased region" description="Polar residues" evidence="2">
    <location>
        <begin position="463"/>
        <end position="473"/>
    </location>
</feature>
<sequence length="1316" mass="141839">MDRPASTPRRRTLEIPTKPEAGLAEWTSKIKELQRQVDEDEETEHRRLEEEIAASRAARLRRSTGFGSKANSADLSMSEDVKALKAQDSPNHVSDNHPSEQDKQQNQEAALRKLMGERSYTTPRDTETSRPRAEPISLAAFMGGRATGPRLTRHAPQQDAHDPTQFEQRTHITAPHPVFGRGGIAMPGMTRRVSPPVVTGSGRGSSAIPSGLVGERDRRTSTPPVAKAYLEKLEAHTPASQKEISTQPSRQRTISTPPRPNSEARSHSLPSLSDVKSPESQPFLATSSSTTNLLAVTPEVRGASPSNTQTPPPQSASPLPKSSRPTSSLASHSPAPILSTAPILPSKPAVSTPYLARPIQPAPRQSLGPQIHAPTNTSPAFLRAPPPKDPTPSISRLQGRGFVQSMVRATSEQNTESPSSPPPPEKREPILKKQASVLDRWPVPTSGSPAPPVIIAPKPIVRSKTSQPTNSSPGVAAPTPFTAHLTGRSIALPVASPSSGHIVKRPVSTGGASRTEEPALGSASTMISYIKPVKTGDRPRTTSPPPRIQIDSEVDELGVVRSRVAGMGQGQAGRRELGAAGKPLSHPTKDRAKKPRKDKPMSGASRESGTLAGHTASGSRQPVFDVPQHPPQVPVKASSFPQLTELKVTYASTLDSMALIQKSSHIPTSLVQNEPRDHSGPPSPVKPAIPRKPAPAIDVQAVSTLSLTDSQEAPPKAPPKLPPKLGVSTSPLPPVKPAELRSPTTPIRHPRIPSTGNRATVMDVAQAFTELSSGDEPSTETDTSPVSQKPQSEDKAAEDDDEMTALPNVKDVVANWGPRNVAPGRPPIEKRKSSYDRYSAIALPPLQEESPASTPAGTLARGAVSPALVHEQVVISAEAPVSSEGAPAVPLPSVEEPQPIPTVSPVSTSGEDVFRIDVTDEALPAVDIDALLKAKRPSYKPNSDINTISVDVLSVIGNSATTVSRNSHIFYDVEILAIVHRAKSKSSGLVATTVWAWHGKQSRAGEREERKLQELARRYGTSLISVRQYCEPLELVSVLGGQLITRQGSRVHWTAENTTMHLVRSNGGATFIDELDLSIKNLCSGFSYCLSILDTLYVWHGCGSTERERGAAQAYAQSLARDASSIIELIEGESDSDEMFWMILGEGEYAKADYWRWRPQALTIDPRLWSVDSQNDKDHVFPVPSLASLPTIHDGVYVIDCVWEFFILVGSQARNKRSDIKLALHTAKGMSKKTASRRPFAPTVHVIILPSQVPTDLRLTFRDLDEAHLNCGIIPDHMNILTDGEAEDQLLKASWNQFALHDRTMLPLGIHSSDLD</sequence>
<feature type="region of interest" description="Disordered" evidence="2">
    <location>
        <begin position="492"/>
        <end position="642"/>
    </location>
</feature>